<sequence length="191" mass="21039">MLNDGKKMNLHHHHGGGEIEIEKVSANEVDIRRKDLLPVFDHFHSVYSSMRRGFYVERDSDSSSSSDPGQVKGMAYTESEERSGSITFKQPVVSISSAVKDSDYTIDDAHMLLKNASLPAETTIENSSGTSGDSNVSSNRSDLSMNAEGEESEEGAIDGSPDFQQLSLVYVMAKLQWRSHLLNPVCCKLTH</sequence>
<organism evidence="3">
    <name type="scientific">Brassica cretica</name>
    <name type="common">Mustard</name>
    <dbReference type="NCBI Taxonomy" id="69181"/>
    <lineage>
        <taxon>Eukaryota</taxon>
        <taxon>Viridiplantae</taxon>
        <taxon>Streptophyta</taxon>
        <taxon>Embryophyta</taxon>
        <taxon>Tracheophyta</taxon>
        <taxon>Spermatophyta</taxon>
        <taxon>Magnoliopsida</taxon>
        <taxon>eudicotyledons</taxon>
        <taxon>Gunneridae</taxon>
        <taxon>Pentapetalae</taxon>
        <taxon>rosids</taxon>
        <taxon>malvids</taxon>
        <taxon>Brassicales</taxon>
        <taxon>Brassicaceae</taxon>
        <taxon>Brassiceae</taxon>
        <taxon>Brassica</taxon>
    </lineage>
</organism>
<feature type="region of interest" description="Disordered" evidence="1">
    <location>
        <begin position="58"/>
        <end position="83"/>
    </location>
</feature>
<dbReference type="GO" id="GO:0005737">
    <property type="term" value="C:cytoplasm"/>
    <property type="evidence" value="ECO:0007669"/>
    <property type="project" value="TreeGrafter"/>
</dbReference>
<accession>A0A8S9IVX5</accession>
<reference evidence="3" key="1">
    <citation type="submission" date="2019-12" db="EMBL/GenBank/DDBJ databases">
        <title>Genome sequencing and annotation of Brassica cretica.</title>
        <authorList>
            <person name="Studholme D.J."/>
            <person name="Sarris P.F."/>
        </authorList>
    </citation>
    <scope>NUCLEOTIDE SEQUENCE</scope>
    <source>
        <strain evidence="3">PFS-102/07</strain>
        <tissue evidence="3">Leaf</tissue>
    </source>
</reference>
<dbReference type="InterPro" id="IPR045142">
    <property type="entry name" value="BCAS3-like"/>
</dbReference>
<dbReference type="GO" id="GO:0006914">
    <property type="term" value="P:autophagy"/>
    <property type="evidence" value="ECO:0007669"/>
    <property type="project" value="InterPro"/>
</dbReference>
<evidence type="ECO:0000256" key="1">
    <source>
        <dbReference type="SAM" id="MobiDB-lite"/>
    </source>
</evidence>
<dbReference type="EMBL" id="QGKY02001015">
    <property type="protein sequence ID" value="KAF2573612.1"/>
    <property type="molecule type" value="Genomic_DNA"/>
</dbReference>
<gene>
    <name evidence="3" type="ORF">F2Q70_00001902</name>
</gene>
<feature type="region of interest" description="Disordered" evidence="1">
    <location>
        <begin position="123"/>
        <end position="159"/>
    </location>
</feature>
<proteinExistence type="predicted"/>
<evidence type="ECO:0000313" key="3">
    <source>
        <dbReference type="EMBL" id="KAF2573612.1"/>
    </source>
</evidence>
<comment type="caution">
    <text evidence="3">The sequence shown here is derived from an EMBL/GenBank/DDBJ whole genome shotgun (WGS) entry which is preliminary data.</text>
</comment>
<evidence type="ECO:0000259" key="2">
    <source>
        <dbReference type="Pfam" id="PF12490"/>
    </source>
</evidence>
<feature type="compositionally biased region" description="Low complexity" evidence="1">
    <location>
        <begin position="126"/>
        <end position="139"/>
    </location>
</feature>
<dbReference type="AlphaFoldDB" id="A0A8S9IVX5"/>
<feature type="domain" description="BCAS3" evidence="2">
    <location>
        <begin position="4"/>
        <end position="41"/>
    </location>
</feature>
<dbReference type="PANTHER" id="PTHR13268">
    <property type="entry name" value="BREAST CARCINOMA AMPLIFIED SEQUENCE 3"/>
    <property type="match status" value="1"/>
</dbReference>
<protein>
    <recommendedName>
        <fullName evidence="2">BCAS3 domain-containing protein</fullName>
    </recommendedName>
</protein>
<dbReference type="GO" id="GO:0042594">
    <property type="term" value="P:response to starvation"/>
    <property type="evidence" value="ECO:0007669"/>
    <property type="project" value="TreeGrafter"/>
</dbReference>
<dbReference type="InterPro" id="IPR022175">
    <property type="entry name" value="BCAS3_dom"/>
</dbReference>
<dbReference type="PANTHER" id="PTHR13268:SF14">
    <property type="entry name" value="BCAS3 DOMAIN-CONTAINING PROTEIN"/>
    <property type="match status" value="1"/>
</dbReference>
<dbReference type="Pfam" id="PF12490">
    <property type="entry name" value="BCAS3"/>
    <property type="match status" value="1"/>
</dbReference>
<name>A0A8S9IVX5_BRACR</name>